<evidence type="ECO:0000313" key="9">
    <source>
        <dbReference type="EMBL" id="OIO07045.1"/>
    </source>
</evidence>
<dbReference type="GO" id="GO:0016763">
    <property type="term" value="F:pentosyltransferase activity"/>
    <property type="evidence" value="ECO:0007669"/>
    <property type="project" value="TreeGrafter"/>
</dbReference>
<gene>
    <name evidence="9" type="ORF">AUJ27_03115</name>
</gene>
<evidence type="ECO:0000256" key="7">
    <source>
        <dbReference type="ARBA" id="ARBA00023136"/>
    </source>
</evidence>
<name>A0A1J4T880_9BACT</name>
<keyword evidence="6 8" id="KW-1133">Transmembrane helix</keyword>
<feature type="transmembrane region" description="Helical" evidence="8">
    <location>
        <begin position="343"/>
        <end position="360"/>
    </location>
</feature>
<feature type="transmembrane region" description="Helical" evidence="8">
    <location>
        <begin position="256"/>
        <end position="274"/>
    </location>
</feature>
<keyword evidence="7 8" id="KW-0472">Membrane</keyword>
<sequence>MKYKILIIFAIAFFIRLIALNQSLWLDEATTARVVQQYNYQEIITKFSPNDFHPPFYYLFMKLWTNIVGYSEVALRMPSVLFSLATGYVVYLIAGIWGAVFFLFNPLIIYYSQEARMYMMATFFLTGALHYFLQLVIARSKVTKQSHKNEIATAAFGGLAMTTALLTFYGSFFLVAAFLTYFLYKKQYKYFIVSLLIFIISLLLISPLLYKQLVNSKIALANVTNWSLVLGKANIKNLLLIPVKFSIGRISFEPKGIYYLVAGIWTTFVISQIAKLKTQNQNSNPKSINLFLYLFIFPLALGFVISFITPLLQYFRFIYLIPIMSILLTFSILGKPLLHRSSGAGLIGVFLMFSLIYLLIPQFHREDWKSLVKSLPSNKPVYMITSSSDVLRYYNNSLKVIPLRSDFIGTTVGQEEIIVIPYTAEIHGVDYQKILQEKNYRLVNKKVFRGLELEHWANLNPTEAVK</sequence>
<comment type="subcellular location">
    <subcellularLocation>
        <location evidence="1">Cell membrane</location>
        <topology evidence="1">Multi-pass membrane protein</topology>
    </subcellularLocation>
</comment>
<keyword evidence="4" id="KW-0808">Transferase</keyword>
<proteinExistence type="predicted"/>
<evidence type="ECO:0000256" key="5">
    <source>
        <dbReference type="ARBA" id="ARBA00022692"/>
    </source>
</evidence>
<evidence type="ECO:0000256" key="6">
    <source>
        <dbReference type="ARBA" id="ARBA00022989"/>
    </source>
</evidence>
<dbReference type="GO" id="GO:0009103">
    <property type="term" value="P:lipopolysaccharide biosynthetic process"/>
    <property type="evidence" value="ECO:0007669"/>
    <property type="project" value="UniProtKB-ARBA"/>
</dbReference>
<evidence type="ECO:0000256" key="3">
    <source>
        <dbReference type="ARBA" id="ARBA00022676"/>
    </source>
</evidence>
<evidence type="ECO:0000256" key="4">
    <source>
        <dbReference type="ARBA" id="ARBA00022679"/>
    </source>
</evidence>
<feature type="transmembrane region" description="Helical" evidence="8">
    <location>
        <begin position="290"/>
        <end position="312"/>
    </location>
</feature>
<keyword evidence="5 8" id="KW-0812">Transmembrane</keyword>
<comment type="caution">
    <text evidence="9">The sequence shown here is derived from an EMBL/GenBank/DDBJ whole genome shotgun (WGS) entry which is preliminary data.</text>
</comment>
<dbReference type="Proteomes" id="UP000183192">
    <property type="component" value="Unassembled WGS sequence"/>
</dbReference>
<evidence type="ECO:0000313" key="10">
    <source>
        <dbReference type="Proteomes" id="UP000183192"/>
    </source>
</evidence>
<accession>A0A1J4T880</accession>
<dbReference type="PANTHER" id="PTHR33908">
    <property type="entry name" value="MANNOSYLTRANSFERASE YKCB-RELATED"/>
    <property type="match status" value="1"/>
</dbReference>
<organism evidence="9 10">
    <name type="scientific">Candidatus Falkowbacteria bacterium CG1_02_37_44</name>
    <dbReference type="NCBI Taxonomy" id="1805146"/>
    <lineage>
        <taxon>Bacteria</taxon>
        <taxon>Candidatus Falkowiibacteriota</taxon>
    </lineage>
</organism>
<keyword evidence="2" id="KW-1003">Cell membrane</keyword>
<dbReference type="GO" id="GO:0005886">
    <property type="term" value="C:plasma membrane"/>
    <property type="evidence" value="ECO:0007669"/>
    <property type="project" value="UniProtKB-SubCell"/>
</dbReference>
<dbReference type="InterPro" id="IPR050297">
    <property type="entry name" value="LipidA_mod_glycosyltrf_83"/>
</dbReference>
<dbReference type="AlphaFoldDB" id="A0A1J4T880"/>
<feature type="transmembrane region" description="Helical" evidence="8">
    <location>
        <begin position="117"/>
        <end position="138"/>
    </location>
</feature>
<reference evidence="9 10" key="1">
    <citation type="journal article" date="2016" name="Environ. Microbiol.">
        <title>Genomic resolution of a cold subsurface aquifer community provides metabolic insights for novel microbes adapted to high CO concentrations.</title>
        <authorList>
            <person name="Probst A.J."/>
            <person name="Castelle C.J."/>
            <person name="Singh A."/>
            <person name="Brown C.T."/>
            <person name="Anantharaman K."/>
            <person name="Sharon I."/>
            <person name="Hug L.A."/>
            <person name="Burstein D."/>
            <person name="Emerson J.B."/>
            <person name="Thomas B.C."/>
            <person name="Banfield J.F."/>
        </authorList>
    </citation>
    <scope>NUCLEOTIDE SEQUENCE [LARGE SCALE GENOMIC DNA]</scope>
    <source>
        <strain evidence="9">CG1_02_37_44</strain>
    </source>
</reference>
<evidence type="ECO:0000256" key="2">
    <source>
        <dbReference type="ARBA" id="ARBA00022475"/>
    </source>
</evidence>
<keyword evidence="3" id="KW-0328">Glycosyltransferase</keyword>
<protein>
    <submittedName>
        <fullName evidence="9">Uncharacterized protein</fullName>
    </submittedName>
</protein>
<feature type="transmembrane region" description="Helical" evidence="8">
    <location>
        <begin position="159"/>
        <end position="184"/>
    </location>
</feature>
<evidence type="ECO:0000256" key="1">
    <source>
        <dbReference type="ARBA" id="ARBA00004651"/>
    </source>
</evidence>
<feature type="transmembrane region" description="Helical" evidence="8">
    <location>
        <begin position="190"/>
        <end position="210"/>
    </location>
</feature>
<evidence type="ECO:0000256" key="8">
    <source>
        <dbReference type="SAM" id="Phobius"/>
    </source>
</evidence>
<dbReference type="EMBL" id="MNUU01000060">
    <property type="protein sequence ID" value="OIO07045.1"/>
    <property type="molecule type" value="Genomic_DNA"/>
</dbReference>
<dbReference type="PANTHER" id="PTHR33908:SF11">
    <property type="entry name" value="MEMBRANE PROTEIN"/>
    <property type="match status" value="1"/>
</dbReference>
<feature type="transmembrane region" description="Helical" evidence="8">
    <location>
        <begin position="317"/>
        <end position="337"/>
    </location>
</feature>
<feature type="transmembrane region" description="Helical" evidence="8">
    <location>
        <begin position="87"/>
        <end position="111"/>
    </location>
</feature>